<reference evidence="4" key="1">
    <citation type="submission" date="2023-07" db="EMBL/GenBank/DDBJ databases">
        <title>30 novel species of actinomycetes from the DSMZ collection.</title>
        <authorList>
            <person name="Nouioui I."/>
        </authorList>
    </citation>
    <scope>NUCLEOTIDE SEQUENCE [LARGE SCALE GENOMIC DNA]</scope>
    <source>
        <strain evidence="4">DSM 44915</strain>
    </source>
</reference>
<keyword evidence="3" id="KW-0378">Hydrolase</keyword>
<dbReference type="EMBL" id="JAVREO010000004">
    <property type="protein sequence ID" value="MDT0266479.1"/>
    <property type="molecule type" value="Genomic_DNA"/>
</dbReference>
<evidence type="ECO:0000313" key="3">
    <source>
        <dbReference type="EMBL" id="MDT0266479.1"/>
    </source>
</evidence>
<dbReference type="Gene3D" id="3.40.50.1820">
    <property type="entry name" value="alpha/beta hydrolase"/>
    <property type="match status" value="1"/>
</dbReference>
<dbReference type="Proteomes" id="UP001183410">
    <property type="component" value="Unassembled WGS sequence"/>
</dbReference>
<dbReference type="InterPro" id="IPR022742">
    <property type="entry name" value="Hydrolase_4"/>
</dbReference>
<protein>
    <submittedName>
        <fullName evidence="3">Alpha/beta hydrolase</fullName>
    </submittedName>
</protein>
<feature type="region of interest" description="Disordered" evidence="1">
    <location>
        <begin position="1"/>
        <end position="28"/>
    </location>
</feature>
<dbReference type="Pfam" id="PF12146">
    <property type="entry name" value="Hydrolase_4"/>
    <property type="match status" value="1"/>
</dbReference>
<gene>
    <name evidence="3" type="ORF">RM844_09230</name>
</gene>
<sequence>MTQQDPQRPEISVLLDPSRADLRSPGQPRPVRIYRWRPDLPAGEPAPLVLVSHGTGGSGSAMGWLAGPLTAAGFEVVAVDHHGNNFLDGYEPEGFLFVWDRPLDLSLVLDALAAEGPLGPVGAVGFSLGGYSAAALAGARLDGAVLRALYETTEPLDGVPEFPDVVGALRAKVSDEELAARAVEAVGDYTDPRVRAVFQICPAIGHVATVASLREITVPVEIRWGGADTVTPYELDVRPYLEHVPTAHGRSAGPAVRHDDFYAEEPADPTARPRTAAEAVAFFTERLGAAGRDAAPAEAGATPG</sequence>
<dbReference type="RefSeq" id="WP_311666496.1">
    <property type="nucleotide sequence ID" value="NZ_JAVREO010000004.1"/>
</dbReference>
<dbReference type="SUPFAM" id="SSF53474">
    <property type="entry name" value="alpha/beta-Hydrolases"/>
    <property type="match status" value="1"/>
</dbReference>
<name>A0ABU2JPP1_9ACTN</name>
<feature type="domain" description="Serine aminopeptidase S33" evidence="2">
    <location>
        <begin position="44"/>
        <end position="148"/>
    </location>
</feature>
<keyword evidence="4" id="KW-1185">Reference proteome</keyword>
<evidence type="ECO:0000313" key="4">
    <source>
        <dbReference type="Proteomes" id="UP001183410"/>
    </source>
</evidence>
<evidence type="ECO:0000256" key="1">
    <source>
        <dbReference type="SAM" id="MobiDB-lite"/>
    </source>
</evidence>
<evidence type="ECO:0000259" key="2">
    <source>
        <dbReference type="Pfam" id="PF12146"/>
    </source>
</evidence>
<comment type="caution">
    <text evidence="3">The sequence shown here is derived from an EMBL/GenBank/DDBJ whole genome shotgun (WGS) entry which is preliminary data.</text>
</comment>
<dbReference type="InterPro" id="IPR029058">
    <property type="entry name" value="AB_hydrolase_fold"/>
</dbReference>
<accession>A0ABU2JPP1</accession>
<dbReference type="GO" id="GO:0016787">
    <property type="term" value="F:hydrolase activity"/>
    <property type="evidence" value="ECO:0007669"/>
    <property type="project" value="UniProtKB-KW"/>
</dbReference>
<organism evidence="3 4">
    <name type="scientific">Streptomyces chisholmiae</name>
    <dbReference type="NCBI Taxonomy" id="3075540"/>
    <lineage>
        <taxon>Bacteria</taxon>
        <taxon>Bacillati</taxon>
        <taxon>Actinomycetota</taxon>
        <taxon>Actinomycetes</taxon>
        <taxon>Kitasatosporales</taxon>
        <taxon>Streptomycetaceae</taxon>
        <taxon>Streptomyces</taxon>
    </lineage>
</organism>
<proteinExistence type="predicted"/>